<dbReference type="AlphaFoldDB" id="A0A9N9GXC6"/>
<feature type="region of interest" description="Disordered" evidence="1">
    <location>
        <begin position="323"/>
        <end position="372"/>
    </location>
</feature>
<comment type="caution">
    <text evidence="2">The sequence shown here is derived from an EMBL/GenBank/DDBJ whole genome shotgun (WGS) entry which is preliminary data.</text>
</comment>
<evidence type="ECO:0000313" key="3">
    <source>
        <dbReference type="Proteomes" id="UP000789508"/>
    </source>
</evidence>
<dbReference type="Pfam" id="PF20168">
    <property type="entry name" value="PDS5"/>
    <property type="match status" value="1"/>
</dbReference>
<organism evidence="2 3">
    <name type="scientific">Ambispora leptoticha</name>
    <dbReference type="NCBI Taxonomy" id="144679"/>
    <lineage>
        <taxon>Eukaryota</taxon>
        <taxon>Fungi</taxon>
        <taxon>Fungi incertae sedis</taxon>
        <taxon>Mucoromycota</taxon>
        <taxon>Glomeromycotina</taxon>
        <taxon>Glomeromycetes</taxon>
        <taxon>Archaeosporales</taxon>
        <taxon>Ambisporaceae</taxon>
        <taxon>Ambispora</taxon>
    </lineage>
</organism>
<feature type="compositionally biased region" description="Basic and acidic residues" evidence="1">
    <location>
        <begin position="323"/>
        <end position="336"/>
    </location>
</feature>
<evidence type="ECO:0000313" key="2">
    <source>
        <dbReference type="EMBL" id="CAG8641165.1"/>
    </source>
</evidence>
<protein>
    <submittedName>
        <fullName evidence="2">916_t:CDS:1</fullName>
    </submittedName>
</protein>
<name>A0A9N9GXC6_9GLOM</name>
<dbReference type="OrthoDB" id="2440422at2759"/>
<reference evidence="2" key="1">
    <citation type="submission" date="2021-06" db="EMBL/GenBank/DDBJ databases">
        <authorList>
            <person name="Kallberg Y."/>
            <person name="Tangrot J."/>
            <person name="Rosling A."/>
        </authorList>
    </citation>
    <scope>NUCLEOTIDE SEQUENCE</scope>
    <source>
        <strain evidence="2">FL130A</strain>
    </source>
</reference>
<proteinExistence type="predicted"/>
<accession>A0A9N9GXC6</accession>
<keyword evidence="3" id="KW-1185">Reference proteome</keyword>
<dbReference type="Proteomes" id="UP000789508">
    <property type="component" value="Unassembled WGS sequence"/>
</dbReference>
<dbReference type="EMBL" id="CAJVPS010008163">
    <property type="protein sequence ID" value="CAG8641165.1"/>
    <property type="molecule type" value="Genomic_DNA"/>
</dbReference>
<gene>
    <name evidence="2" type="ORF">ALEPTO_LOCUS9716</name>
</gene>
<feature type="non-terminal residue" evidence="2">
    <location>
        <position position="677"/>
    </location>
</feature>
<evidence type="ECO:0000256" key="1">
    <source>
        <dbReference type="SAM" id="MobiDB-lite"/>
    </source>
</evidence>
<sequence>PSNDEKDWVEDSQLDDECKAKVIGLKILVNNLLSLSEEQGVEESAKPVFKILWKLIKDGGEIHPEKTTSLAFKSRLRLAAARAILKLARRKTYDKMITVPDFQKLAMMIQDTCYNVRYGFASRLIKYCGAYQLSARFLSIFFLVAHEPTPAIRDMASSLAKVFLIKHSVAARAQRDNTTLIFEMSLVRLIHLISHTDFSLESNQLLRATKYIEFFLETIANAENISFLYYITGRIKQFQDLHGQENPENLHAPKKSDNLYILSDLAQHVIREKCKAASWTLPSYPGQVKLPADLFASLPTAEKMKEVMEKNYLPVDFIKMLEKKQPTAHSKQEKATKKPRSTNSTKKSQSPKKRRKIDINKPATPTRRANNHDAKHGEILLAYLTRKQKQQDKKAPVQFTLDYINKNPGATAKDIENAYKKLQEGLDDPERIRLIQSEFGYTPRLGALGGTVMQGTELGVGYEGVNLKDETVCRRIGMIRKLLDCLYERHIMLIRSPPMVGKMALAQLLEHYLHNSNEGHDKRVLRISLLWMSAGKGNERFLFKDEFKKSVGVSWNDFISECNRIQTILIVDEVQKIYKPGGENTEPANGGQYKLLRIVAFASYGYRGAYDSDGCGQIVNVSPYQLEKRNTWGIGDMKFTQEEFYEYFQKFSEYHHFSLSHSCSPITCTKQQPVTQA</sequence>